<organism evidence="6 7">
    <name type="scientific">Forsythia ovata</name>
    <dbReference type="NCBI Taxonomy" id="205694"/>
    <lineage>
        <taxon>Eukaryota</taxon>
        <taxon>Viridiplantae</taxon>
        <taxon>Streptophyta</taxon>
        <taxon>Embryophyta</taxon>
        <taxon>Tracheophyta</taxon>
        <taxon>Spermatophyta</taxon>
        <taxon>Magnoliopsida</taxon>
        <taxon>eudicotyledons</taxon>
        <taxon>Gunneridae</taxon>
        <taxon>Pentapetalae</taxon>
        <taxon>asterids</taxon>
        <taxon>lamiids</taxon>
        <taxon>Lamiales</taxon>
        <taxon>Oleaceae</taxon>
        <taxon>Forsythieae</taxon>
        <taxon>Forsythia</taxon>
    </lineage>
</organism>
<dbReference type="Gene3D" id="1.10.472.10">
    <property type="entry name" value="Cyclin-like"/>
    <property type="match status" value="2"/>
</dbReference>
<keyword evidence="1" id="KW-0132">Cell division</keyword>
<dbReference type="Proteomes" id="UP001604277">
    <property type="component" value="Unassembled WGS sequence"/>
</dbReference>
<accession>A0ABD1PIR0</accession>
<feature type="compositionally biased region" description="Pro residues" evidence="4">
    <location>
        <begin position="7"/>
        <end position="18"/>
    </location>
</feature>
<feature type="domain" description="Cyclin-like" evidence="5">
    <location>
        <begin position="429"/>
        <end position="512"/>
    </location>
</feature>
<gene>
    <name evidence="6" type="ORF">Fot_53460</name>
</gene>
<feature type="region of interest" description="Disordered" evidence="4">
    <location>
        <begin position="46"/>
        <end position="71"/>
    </location>
</feature>
<evidence type="ECO:0000313" key="6">
    <source>
        <dbReference type="EMBL" id="KAL2463804.1"/>
    </source>
</evidence>
<reference evidence="7" key="1">
    <citation type="submission" date="2024-07" db="EMBL/GenBank/DDBJ databases">
        <title>Two chromosome-level genome assemblies of Korean endemic species Abeliophyllum distichum and Forsythia ovata (Oleaceae).</title>
        <authorList>
            <person name="Jang H."/>
        </authorList>
    </citation>
    <scope>NUCLEOTIDE SEQUENCE [LARGE SCALE GENOMIC DNA]</scope>
</reference>
<evidence type="ECO:0000256" key="3">
    <source>
        <dbReference type="RuleBase" id="RU000383"/>
    </source>
</evidence>
<dbReference type="SMART" id="SM00385">
    <property type="entry name" value="CYCLIN"/>
    <property type="match status" value="2"/>
</dbReference>
<feature type="compositionally biased region" description="Basic and acidic residues" evidence="4">
    <location>
        <begin position="46"/>
        <end position="68"/>
    </location>
</feature>
<dbReference type="InterPro" id="IPR006671">
    <property type="entry name" value="Cyclin_N"/>
</dbReference>
<protein>
    <submittedName>
        <fullName evidence="6">Cyclin-T1-4</fullName>
    </submittedName>
</protein>
<dbReference type="Pfam" id="PF00134">
    <property type="entry name" value="Cyclin_N"/>
    <property type="match status" value="1"/>
</dbReference>
<evidence type="ECO:0000313" key="7">
    <source>
        <dbReference type="Proteomes" id="UP001604277"/>
    </source>
</evidence>
<dbReference type="PANTHER" id="PTHR10026">
    <property type="entry name" value="CYCLIN"/>
    <property type="match status" value="1"/>
</dbReference>
<dbReference type="InterPro" id="IPR036915">
    <property type="entry name" value="Cyclin-like_sf"/>
</dbReference>
<dbReference type="InterPro" id="IPR013763">
    <property type="entry name" value="Cyclin-like_dom"/>
</dbReference>
<dbReference type="SUPFAM" id="SSF47954">
    <property type="entry name" value="Cyclin-like"/>
    <property type="match status" value="2"/>
</dbReference>
<feature type="region of interest" description="Disordered" evidence="4">
    <location>
        <begin position="1"/>
        <end position="23"/>
    </location>
</feature>
<keyword evidence="2" id="KW-0131">Cell cycle</keyword>
<dbReference type="EMBL" id="JBFOLJ010000019">
    <property type="protein sequence ID" value="KAL2463804.1"/>
    <property type="molecule type" value="Genomic_DNA"/>
</dbReference>
<dbReference type="FunFam" id="1.10.472.10:FF:000212">
    <property type="entry name" value="Cyclin-T1-2"/>
    <property type="match status" value="1"/>
</dbReference>
<evidence type="ECO:0000259" key="5">
    <source>
        <dbReference type="SMART" id="SM00385"/>
    </source>
</evidence>
<sequence length="514" mass="58823">MTIQNQVPPPHPPQPPPHSILRRNDAHTRFGYGFLRRGQELCDWNKHGEKGATSRAESGTKTRRERAPRLGITGERIRARKWEGGVLGWGGVGWGGVGWDQERCNWICCFCYLGTMSLARPHRSQGGPFHGGCRSSYSRKHNMGSRETSTNYNCSNDNLQYNKSFDHSRNHDYAQDFSRRFRENSNFDNFFCPDIAPSSKRRKFSDLSWGNAGMPHQQQNTYYNGLLNHVNPFHCVPPKYTNAHDSAPLTFNISSAVTIATRPDTTSKRDRSKYENEDDFMVFVSRDEIERCSPSRKDGIDSLQETHLRYSYCAFLQNLGVRLDMPQTTIGTAMVLCHRFFFRRSHASHDRFLIATAALFLSAKSEETARPLNDVLRASCEILHKQDFTLLSYLLPIDWFEQYRERIFEAEQLILTTLNFELNVQHPYDSLTSTLEKLGLSQSVLVVLALNLVSEGLRSSLWLQFKPHQIAAGAAYLAAKFLNMNLASCNDVWHEFQTPPSVLKDVAHQLMELF</sequence>
<feature type="domain" description="Cyclin-like" evidence="5">
    <location>
        <begin position="314"/>
        <end position="416"/>
    </location>
</feature>
<dbReference type="AlphaFoldDB" id="A0ABD1PIR0"/>
<keyword evidence="3" id="KW-0195">Cyclin</keyword>
<dbReference type="GO" id="GO:0051301">
    <property type="term" value="P:cell division"/>
    <property type="evidence" value="ECO:0007669"/>
    <property type="project" value="UniProtKB-KW"/>
</dbReference>
<comment type="similarity">
    <text evidence="3">Belongs to the cyclin family.</text>
</comment>
<proteinExistence type="inferred from homology"/>
<keyword evidence="7" id="KW-1185">Reference proteome</keyword>
<evidence type="ECO:0000256" key="2">
    <source>
        <dbReference type="ARBA" id="ARBA00023306"/>
    </source>
</evidence>
<evidence type="ECO:0000256" key="1">
    <source>
        <dbReference type="ARBA" id="ARBA00022618"/>
    </source>
</evidence>
<dbReference type="InterPro" id="IPR043198">
    <property type="entry name" value="Cyclin/Ssn8"/>
</dbReference>
<evidence type="ECO:0000256" key="4">
    <source>
        <dbReference type="SAM" id="MobiDB-lite"/>
    </source>
</evidence>
<comment type="caution">
    <text evidence="6">The sequence shown here is derived from an EMBL/GenBank/DDBJ whole genome shotgun (WGS) entry which is preliminary data.</text>
</comment>
<name>A0ABD1PIR0_9LAMI</name>